<protein>
    <submittedName>
        <fullName evidence="2">Uncharacterized protein</fullName>
    </submittedName>
</protein>
<sequence length="896" mass="101439">MSFISNDVLANPGFVAKPCQEDGTFFDGPLPDPVPLQHPDATPGNDWGPFEDRIAFDFTEYHYIQLQSSVAEITKGIDILLANSFKHSCQHNEGLPNGWRRGEDMYETIDSIQSGDAPWKTYKFWYTGPKPSTPPRWMEEIYELSLHDILLVLRYQHATPEFKDKFDSRPYQEFDPQGNWVFSNLMSGDWAYRQVDIIAKDPQTHGAMLVPVIAGSDKTTVSVATGHQEYHPVYASSGLITNTARRGHGNGVTPFAFLPIPKASKSQRKKATFQKFCRQLYHKCLEFAFAPLRQYMTSPMVLQCPDGHFRRAIFSLGPYIADYPEQVWLATIVSNWCPKCDAKPDNLDDPSSHRRSHEKTDYLIKNFDPGILWDEFGIRSDISPALHALVPHADIHELLSPDLLHQLIKGTFKDHLVDWVGEYLTHQHGQAAALEIMDDIDRRYERVSAVPPYPGLRRFPDGRDFTQWTGDDSKALMKVYLAAIAGYLPSAIVQSIAIFMDACYIARRNAISAPALQHLKECVETFHQVRTVFIALGVRASISLPRQHALFHYWPSIQLFGSPNGLCSSITESKHIKAVKEPWRRSNRYKALGQMLQTLTRLSKLAALRQFFVSKGMLAGTTSSYMARTLLGKEGDEVLNGPLDTEMNNEEEEVDDIEPASGNPPADGSLSDVKLATTTPAEHHYPRELYSLAEYIGQPDFPLAFCQFLFECKNPNSDIPNKIEDCPSFRGKIYVHHSAVATFYAPSDLCGTGGMHREHICSTPSFHGHTRRDTAFVVLDEEKPGMEGMAIARVHLFFSFQYREKDYSCALVNWYVPTGRDHDTGMWTVKLNYNSRGCPIFQVIDVDAIARGAHLLPVYGSQRLPEDFTHHDALDSFRSFFVNHYIDHHAHEFLVN</sequence>
<organism evidence="2 3">
    <name type="scientific">Gymnopilus junonius</name>
    <name type="common">Spectacular rustgill mushroom</name>
    <name type="synonym">Gymnopilus spectabilis subsp. junonius</name>
    <dbReference type="NCBI Taxonomy" id="109634"/>
    <lineage>
        <taxon>Eukaryota</taxon>
        <taxon>Fungi</taxon>
        <taxon>Dikarya</taxon>
        <taxon>Basidiomycota</taxon>
        <taxon>Agaricomycotina</taxon>
        <taxon>Agaricomycetes</taxon>
        <taxon>Agaricomycetidae</taxon>
        <taxon>Agaricales</taxon>
        <taxon>Agaricineae</taxon>
        <taxon>Hymenogastraceae</taxon>
        <taxon>Gymnopilus</taxon>
    </lineage>
</organism>
<gene>
    <name evidence="2" type="ORF">CPB84DRAFT_1936317</name>
</gene>
<proteinExistence type="predicted"/>
<feature type="region of interest" description="Disordered" evidence="1">
    <location>
        <begin position="649"/>
        <end position="671"/>
    </location>
</feature>
<dbReference type="Pfam" id="PF18759">
    <property type="entry name" value="Plavaka"/>
    <property type="match status" value="1"/>
</dbReference>
<dbReference type="AlphaFoldDB" id="A0A9P5TM36"/>
<comment type="caution">
    <text evidence="2">The sequence shown here is derived from an EMBL/GenBank/DDBJ whole genome shotgun (WGS) entry which is preliminary data.</text>
</comment>
<evidence type="ECO:0000256" key="1">
    <source>
        <dbReference type="SAM" id="MobiDB-lite"/>
    </source>
</evidence>
<dbReference type="OrthoDB" id="3199698at2759"/>
<keyword evidence="3" id="KW-1185">Reference proteome</keyword>
<dbReference type="EMBL" id="JADNYJ010000069">
    <property type="protein sequence ID" value="KAF8892311.1"/>
    <property type="molecule type" value="Genomic_DNA"/>
</dbReference>
<accession>A0A9P5TM36</accession>
<evidence type="ECO:0000313" key="3">
    <source>
        <dbReference type="Proteomes" id="UP000724874"/>
    </source>
</evidence>
<evidence type="ECO:0000313" key="2">
    <source>
        <dbReference type="EMBL" id="KAF8892311.1"/>
    </source>
</evidence>
<dbReference type="InterPro" id="IPR041078">
    <property type="entry name" value="Plavaka"/>
</dbReference>
<dbReference type="Proteomes" id="UP000724874">
    <property type="component" value="Unassembled WGS sequence"/>
</dbReference>
<name>A0A9P5TM36_GYMJU</name>
<reference evidence="2" key="1">
    <citation type="submission" date="2020-11" db="EMBL/GenBank/DDBJ databases">
        <authorList>
            <consortium name="DOE Joint Genome Institute"/>
            <person name="Ahrendt S."/>
            <person name="Riley R."/>
            <person name="Andreopoulos W."/>
            <person name="LaButti K."/>
            <person name="Pangilinan J."/>
            <person name="Ruiz-duenas F.J."/>
            <person name="Barrasa J.M."/>
            <person name="Sanchez-Garcia M."/>
            <person name="Camarero S."/>
            <person name="Miyauchi S."/>
            <person name="Serrano A."/>
            <person name="Linde D."/>
            <person name="Babiker R."/>
            <person name="Drula E."/>
            <person name="Ayuso-Fernandez I."/>
            <person name="Pacheco R."/>
            <person name="Padilla G."/>
            <person name="Ferreira P."/>
            <person name="Barriuso J."/>
            <person name="Kellner H."/>
            <person name="Castanera R."/>
            <person name="Alfaro M."/>
            <person name="Ramirez L."/>
            <person name="Pisabarro A.G."/>
            <person name="Kuo A."/>
            <person name="Tritt A."/>
            <person name="Lipzen A."/>
            <person name="He G."/>
            <person name="Yan M."/>
            <person name="Ng V."/>
            <person name="Cullen D."/>
            <person name="Martin F."/>
            <person name="Rosso M.-N."/>
            <person name="Henrissat B."/>
            <person name="Hibbett D."/>
            <person name="Martinez A.T."/>
            <person name="Grigoriev I.V."/>
        </authorList>
    </citation>
    <scope>NUCLEOTIDE SEQUENCE</scope>
    <source>
        <strain evidence="2">AH 44721</strain>
    </source>
</reference>
<feature type="compositionally biased region" description="Acidic residues" evidence="1">
    <location>
        <begin position="649"/>
        <end position="658"/>
    </location>
</feature>